<proteinExistence type="inferred from homology"/>
<dbReference type="PANTHER" id="PTHR42987">
    <property type="entry name" value="PEPTIDASE S49"/>
    <property type="match status" value="1"/>
</dbReference>
<feature type="domain" description="Peptidase S49" evidence="11">
    <location>
        <begin position="90"/>
        <end position="239"/>
    </location>
</feature>
<keyword evidence="5" id="KW-0812">Transmembrane</keyword>
<evidence type="ECO:0000256" key="4">
    <source>
        <dbReference type="ARBA" id="ARBA00022670"/>
    </source>
</evidence>
<evidence type="ECO:0000256" key="5">
    <source>
        <dbReference type="ARBA" id="ARBA00022692"/>
    </source>
</evidence>
<gene>
    <name evidence="13" type="ORF">CKF59_05765</name>
</gene>
<dbReference type="Gene3D" id="3.90.226.10">
    <property type="entry name" value="2-enoyl-CoA Hydratase, Chain A, domain 1"/>
    <property type="match status" value="1"/>
</dbReference>
<evidence type="ECO:0000313" key="13">
    <source>
        <dbReference type="EMBL" id="RIY34262.1"/>
    </source>
</evidence>
<dbReference type="InterPro" id="IPR013703">
    <property type="entry name" value="Peptidase_S49_N_proteobac"/>
</dbReference>
<evidence type="ECO:0000259" key="11">
    <source>
        <dbReference type="Pfam" id="PF01343"/>
    </source>
</evidence>
<dbReference type="AlphaFoldDB" id="A0A3A1Y7Q7"/>
<evidence type="ECO:0000256" key="1">
    <source>
        <dbReference type="ARBA" id="ARBA00004236"/>
    </source>
</evidence>
<feature type="compositionally biased region" description="Basic and acidic residues" evidence="10">
    <location>
        <begin position="1"/>
        <end position="10"/>
    </location>
</feature>
<evidence type="ECO:0000256" key="10">
    <source>
        <dbReference type="SAM" id="MobiDB-lite"/>
    </source>
</evidence>
<dbReference type="Pfam" id="PF08496">
    <property type="entry name" value="Peptidase_S49_N"/>
    <property type="match status" value="1"/>
</dbReference>
<evidence type="ECO:0000256" key="9">
    <source>
        <dbReference type="ARBA" id="ARBA00023136"/>
    </source>
</evidence>
<feature type="region of interest" description="Disordered" evidence="10">
    <location>
        <begin position="1"/>
        <end position="26"/>
    </location>
</feature>
<dbReference type="GO" id="GO:0004252">
    <property type="term" value="F:serine-type endopeptidase activity"/>
    <property type="evidence" value="ECO:0007669"/>
    <property type="project" value="InterPro"/>
</dbReference>
<keyword evidence="14" id="KW-1185">Reference proteome</keyword>
<sequence length="278" mass="30724">AKAKAQERKQQAKAQKQALKQGEQPQTKPRLYVINFKGSPDAREAQALREEITTILAVARPEQDQVLLSLESPGGYVHAYGFAASQLVRLKDKGIKLTVAVDKVAASGGYLMAVIADEIVAAPFAVVGSIGVVANVPNFNRLLKKHEVDYEVYTAGPYKRTVTMLGENTPEGKEKFKEELAQTHELFKNFVSKYRPQLDLEKVATGEHWYGQQALALNLVDKLATSDDLIQQALADKEVVGLRFKEKKSLLQKVGSQAEESSVNIVSKLFHSQDKSLY</sequence>
<feature type="non-terminal residue" evidence="13">
    <location>
        <position position="1"/>
    </location>
</feature>
<evidence type="ECO:0000256" key="2">
    <source>
        <dbReference type="ARBA" id="ARBA00008683"/>
    </source>
</evidence>
<dbReference type="EMBL" id="NRJF01000171">
    <property type="protein sequence ID" value="RIY34262.1"/>
    <property type="molecule type" value="Genomic_DNA"/>
</dbReference>
<dbReference type="GO" id="GO:0005886">
    <property type="term" value="C:plasma membrane"/>
    <property type="evidence" value="ECO:0007669"/>
    <property type="project" value="UniProtKB-SubCell"/>
</dbReference>
<feature type="compositionally biased region" description="Low complexity" evidence="10">
    <location>
        <begin position="12"/>
        <end position="21"/>
    </location>
</feature>
<dbReference type="Gene3D" id="6.20.330.10">
    <property type="match status" value="1"/>
</dbReference>
<dbReference type="Proteomes" id="UP000265964">
    <property type="component" value="Unassembled WGS sequence"/>
</dbReference>
<dbReference type="OrthoDB" id="5614232at2"/>
<keyword evidence="8" id="KW-1133">Transmembrane helix</keyword>
<dbReference type="SUPFAM" id="SSF52096">
    <property type="entry name" value="ClpP/crotonase"/>
    <property type="match status" value="1"/>
</dbReference>
<evidence type="ECO:0000259" key="12">
    <source>
        <dbReference type="Pfam" id="PF08496"/>
    </source>
</evidence>
<dbReference type="PANTHER" id="PTHR42987:SF4">
    <property type="entry name" value="PROTEASE SOHB-RELATED"/>
    <property type="match status" value="1"/>
</dbReference>
<name>A0A3A1Y7Q7_9GAMM</name>
<comment type="subcellular location">
    <subcellularLocation>
        <location evidence="1">Cell membrane</location>
    </subcellularLocation>
</comment>
<organism evidence="13 14">
    <name type="scientific">Psittacicella gerlachiana</name>
    <dbReference type="NCBI Taxonomy" id="2028574"/>
    <lineage>
        <taxon>Bacteria</taxon>
        <taxon>Pseudomonadati</taxon>
        <taxon>Pseudomonadota</taxon>
        <taxon>Gammaproteobacteria</taxon>
        <taxon>Pasteurellales</taxon>
        <taxon>Psittacicellaceae</taxon>
        <taxon>Psittacicella</taxon>
    </lineage>
</organism>
<dbReference type="InterPro" id="IPR002142">
    <property type="entry name" value="Peptidase_S49"/>
</dbReference>
<keyword evidence="9" id="KW-0472">Membrane</keyword>
<keyword evidence="7" id="KW-0720">Serine protease</keyword>
<feature type="domain" description="Peptidase S49 N-terminal proteobacteria" evidence="12">
    <location>
        <begin position="4"/>
        <end position="87"/>
    </location>
</feature>
<dbReference type="Pfam" id="PF01343">
    <property type="entry name" value="Peptidase_S49"/>
    <property type="match status" value="1"/>
</dbReference>
<dbReference type="InterPro" id="IPR029045">
    <property type="entry name" value="ClpP/crotonase-like_dom_sf"/>
</dbReference>
<dbReference type="GO" id="GO:0006508">
    <property type="term" value="P:proteolysis"/>
    <property type="evidence" value="ECO:0007669"/>
    <property type="project" value="UniProtKB-KW"/>
</dbReference>
<dbReference type="CDD" id="cd07023">
    <property type="entry name" value="S49_Sppa_N_C"/>
    <property type="match status" value="1"/>
</dbReference>
<comment type="caution">
    <text evidence="13">The sequence shown here is derived from an EMBL/GenBank/DDBJ whole genome shotgun (WGS) entry which is preliminary data.</text>
</comment>
<comment type="similarity">
    <text evidence="2">Belongs to the peptidase S49 family.</text>
</comment>
<keyword evidence="6" id="KW-0378">Hydrolase</keyword>
<keyword evidence="4 13" id="KW-0645">Protease</keyword>
<evidence type="ECO:0000256" key="7">
    <source>
        <dbReference type="ARBA" id="ARBA00022825"/>
    </source>
</evidence>
<keyword evidence="3" id="KW-1003">Cell membrane</keyword>
<dbReference type="RefSeq" id="WP_119535008.1">
    <property type="nucleotide sequence ID" value="NZ_NRJF01000171.1"/>
</dbReference>
<evidence type="ECO:0000313" key="14">
    <source>
        <dbReference type="Proteomes" id="UP000265964"/>
    </source>
</evidence>
<protein>
    <submittedName>
        <fullName evidence="13">Protease SohB</fullName>
    </submittedName>
</protein>
<evidence type="ECO:0000256" key="8">
    <source>
        <dbReference type="ARBA" id="ARBA00022989"/>
    </source>
</evidence>
<reference evidence="13 14" key="1">
    <citation type="submission" date="2017-08" db="EMBL/GenBank/DDBJ databases">
        <title>Reclassification of Bisgaard taxon 37 and 44.</title>
        <authorList>
            <person name="Christensen H."/>
        </authorList>
    </citation>
    <scope>NUCLEOTIDE SEQUENCE [LARGE SCALE GENOMIC DNA]</scope>
    <source>
        <strain evidence="13 14">EEAB3T1</strain>
    </source>
</reference>
<dbReference type="NCBIfam" id="NF008745">
    <property type="entry name" value="PRK11778.1"/>
    <property type="match status" value="1"/>
</dbReference>
<accession>A0A3A1Y7Q7</accession>
<evidence type="ECO:0000256" key="3">
    <source>
        <dbReference type="ARBA" id="ARBA00022475"/>
    </source>
</evidence>
<dbReference type="InterPro" id="IPR047272">
    <property type="entry name" value="S49_SppA_C"/>
</dbReference>
<evidence type="ECO:0000256" key="6">
    <source>
        <dbReference type="ARBA" id="ARBA00022801"/>
    </source>
</evidence>